<dbReference type="Pfam" id="PF00239">
    <property type="entry name" value="Resolvase"/>
    <property type="match status" value="1"/>
</dbReference>
<dbReference type="GO" id="GO:0003677">
    <property type="term" value="F:DNA binding"/>
    <property type="evidence" value="ECO:0007669"/>
    <property type="project" value="InterPro"/>
</dbReference>
<dbReference type="InterPro" id="IPR036162">
    <property type="entry name" value="Resolvase-like_N_sf"/>
</dbReference>
<evidence type="ECO:0000313" key="3">
    <source>
        <dbReference type="Proteomes" id="UP000199159"/>
    </source>
</evidence>
<gene>
    <name evidence="2" type="ORF">SAMN05216565_11551</name>
</gene>
<dbReference type="AlphaFoldDB" id="A0A1H0WTA1"/>
<evidence type="ECO:0000259" key="1">
    <source>
        <dbReference type="PROSITE" id="PS51736"/>
    </source>
</evidence>
<name>A0A1H0WTA1_9BACI</name>
<dbReference type="Gene3D" id="3.40.50.1390">
    <property type="entry name" value="Resolvase, N-terminal catalytic domain"/>
    <property type="match status" value="1"/>
</dbReference>
<dbReference type="SMART" id="SM00857">
    <property type="entry name" value="Resolvase"/>
    <property type="match status" value="1"/>
</dbReference>
<dbReference type="GO" id="GO:0000150">
    <property type="term" value="F:DNA strand exchange activity"/>
    <property type="evidence" value="ECO:0007669"/>
    <property type="project" value="InterPro"/>
</dbReference>
<dbReference type="EMBL" id="FNJU01000015">
    <property type="protein sequence ID" value="SDP93852.1"/>
    <property type="molecule type" value="Genomic_DNA"/>
</dbReference>
<dbReference type="CDD" id="cd03768">
    <property type="entry name" value="SR_ResInv"/>
    <property type="match status" value="1"/>
</dbReference>
<dbReference type="PROSITE" id="PS51736">
    <property type="entry name" value="RECOMBINASES_3"/>
    <property type="match status" value="1"/>
</dbReference>
<dbReference type="RefSeq" id="WP_090858808.1">
    <property type="nucleotide sequence ID" value="NZ_FNJU01000015.1"/>
</dbReference>
<dbReference type="InterPro" id="IPR006119">
    <property type="entry name" value="Resolv_N"/>
</dbReference>
<protein>
    <submittedName>
        <fullName evidence="2">Site-specific DNA recombinase</fullName>
    </submittedName>
</protein>
<accession>A0A1H0WTA1</accession>
<sequence>MLIGYIRPDFVDLNCEKQIILLKQSSCEKIITEKHSLSKNRMALNDMLRTLSQGDTIIVQRLSTFADSPQHLVELLDAIEIKGGYLQSLKEGIDTSKKLEGSYKMIVKHLVEFQSDLISVKTKIGINEAKQKGIITGRPRLPDENVKRAIFMYRSKEFSLSQIKGETGISKSTLYRYLGK</sequence>
<dbReference type="SUPFAM" id="SSF53041">
    <property type="entry name" value="Resolvase-like"/>
    <property type="match status" value="1"/>
</dbReference>
<proteinExistence type="predicted"/>
<dbReference type="Proteomes" id="UP000199159">
    <property type="component" value="Unassembled WGS sequence"/>
</dbReference>
<organism evidence="2 3">
    <name type="scientific">Litchfieldia salsa</name>
    <dbReference type="NCBI Taxonomy" id="930152"/>
    <lineage>
        <taxon>Bacteria</taxon>
        <taxon>Bacillati</taxon>
        <taxon>Bacillota</taxon>
        <taxon>Bacilli</taxon>
        <taxon>Bacillales</taxon>
        <taxon>Bacillaceae</taxon>
        <taxon>Litchfieldia</taxon>
    </lineage>
</organism>
<dbReference type="OrthoDB" id="9797501at2"/>
<dbReference type="STRING" id="930152.SAMN05216565_11551"/>
<keyword evidence="3" id="KW-1185">Reference proteome</keyword>
<dbReference type="InterPro" id="IPR006120">
    <property type="entry name" value="Resolvase_HTH_dom"/>
</dbReference>
<dbReference type="Pfam" id="PF02796">
    <property type="entry name" value="HTH_7"/>
    <property type="match status" value="1"/>
</dbReference>
<reference evidence="3" key="1">
    <citation type="submission" date="2016-10" db="EMBL/GenBank/DDBJ databases">
        <authorList>
            <person name="Varghese N."/>
            <person name="Submissions S."/>
        </authorList>
    </citation>
    <scope>NUCLEOTIDE SEQUENCE [LARGE SCALE GENOMIC DNA]</scope>
    <source>
        <strain evidence="3">IBRC-M10078</strain>
    </source>
</reference>
<feature type="domain" description="Resolvase/invertase-type recombinase catalytic" evidence="1">
    <location>
        <begin position="1"/>
        <end position="133"/>
    </location>
</feature>
<evidence type="ECO:0000313" key="2">
    <source>
        <dbReference type="EMBL" id="SDP93852.1"/>
    </source>
</evidence>